<reference evidence="1" key="1">
    <citation type="submission" date="2022-11" db="EMBL/GenBank/DDBJ databases">
        <authorList>
            <person name="Kikuchi T."/>
        </authorList>
    </citation>
    <scope>NUCLEOTIDE SEQUENCE</scope>
    <source>
        <strain evidence="1">PS1010</strain>
    </source>
</reference>
<name>A0A9P1J0D3_9PELO</name>
<dbReference type="SUPFAM" id="SSF54236">
    <property type="entry name" value="Ubiquitin-like"/>
    <property type="match status" value="1"/>
</dbReference>
<dbReference type="PANTHER" id="PTHR13248">
    <property type="entry name" value="TRANSCRIPTION ELONGATION FACTOR B POLYPEPTIDE 2"/>
    <property type="match status" value="1"/>
</dbReference>
<dbReference type="AlphaFoldDB" id="A0A9P1J0D3"/>
<evidence type="ECO:0008006" key="3">
    <source>
        <dbReference type="Google" id="ProtNLM"/>
    </source>
</evidence>
<gene>
    <name evidence="1" type="ORF">CAMP_LOCUS18416</name>
</gene>
<organism evidence="1 2">
    <name type="scientific">Caenorhabditis angaria</name>
    <dbReference type="NCBI Taxonomy" id="860376"/>
    <lineage>
        <taxon>Eukaryota</taxon>
        <taxon>Metazoa</taxon>
        <taxon>Ecdysozoa</taxon>
        <taxon>Nematoda</taxon>
        <taxon>Chromadorea</taxon>
        <taxon>Rhabditida</taxon>
        <taxon>Rhabditina</taxon>
        <taxon>Rhabditomorpha</taxon>
        <taxon>Rhabditoidea</taxon>
        <taxon>Rhabditidae</taxon>
        <taxon>Peloderinae</taxon>
        <taxon>Caenorhabditis</taxon>
    </lineage>
</organism>
<dbReference type="GO" id="GO:0006368">
    <property type="term" value="P:transcription elongation by RNA polymerase II"/>
    <property type="evidence" value="ECO:0007669"/>
    <property type="project" value="InterPro"/>
</dbReference>
<keyword evidence="2" id="KW-1185">Reference proteome</keyword>
<dbReference type="GO" id="GO:0030891">
    <property type="term" value="C:VCB complex"/>
    <property type="evidence" value="ECO:0007669"/>
    <property type="project" value="InterPro"/>
</dbReference>
<comment type="caution">
    <text evidence="1">The sequence shown here is derived from an EMBL/GenBank/DDBJ whole genome shotgun (WGS) entry which is preliminary data.</text>
</comment>
<dbReference type="EMBL" id="CANHGI010000006">
    <property type="protein sequence ID" value="CAI5455779.1"/>
    <property type="molecule type" value="Genomic_DNA"/>
</dbReference>
<dbReference type="InterPro" id="IPR039049">
    <property type="entry name" value="ELOB"/>
</dbReference>
<dbReference type="Gene3D" id="3.10.20.90">
    <property type="entry name" value="Phosphatidylinositol 3-kinase Catalytic Subunit, Chain A, domain 1"/>
    <property type="match status" value="1"/>
</dbReference>
<evidence type="ECO:0000313" key="2">
    <source>
        <dbReference type="Proteomes" id="UP001152747"/>
    </source>
</evidence>
<protein>
    <recommendedName>
        <fullName evidence="3">Ubiquitin-like domain-containing protein</fullName>
    </recommendedName>
</protein>
<accession>A0A9P1J0D3</accession>
<dbReference type="GO" id="GO:0070449">
    <property type="term" value="C:elongin complex"/>
    <property type="evidence" value="ECO:0007669"/>
    <property type="project" value="InterPro"/>
</dbReference>
<dbReference type="InterPro" id="IPR029071">
    <property type="entry name" value="Ubiquitin-like_domsf"/>
</dbReference>
<dbReference type="Proteomes" id="UP001152747">
    <property type="component" value="Unassembled WGS sequence"/>
</dbReference>
<sequence length="114" mass="12637">MTDLFFEIRRHKTHIFIDARDSAQVKDLKRIIEGIIKYPVEAQTLYKINDNGTQVLLEDSTILSTAGFDNTNARAQSPAVIGLQILGDQILQMEELSVPPPIPDAMRGGDGQSD</sequence>
<dbReference type="PANTHER" id="PTHR13248:SF4">
    <property type="entry name" value="ELONGIN B"/>
    <property type="match status" value="1"/>
</dbReference>
<evidence type="ECO:0000313" key="1">
    <source>
        <dbReference type="EMBL" id="CAI5455779.1"/>
    </source>
</evidence>
<dbReference type="OrthoDB" id="7537057at2759"/>
<proteinExistence type="predicted"/>